<feature type="region of interest" description="Disordered" evidence="5">
    <location>
        <begin position="648"/>
        <end position="678"/>
    </location>
</feature>
<feature type="domain" description="MYND-type" evidence="6">
    <location>
        <begin position="1079"/>
        <end position="1129"/>
    </location>
</feature>
<keyword evidence="8" id="KW-1185">Reference proteome</keyword>
<reference evidence="7" key="1">
    <citation type="journal article" date="2020" name="bioRxiv">
        <title>Comparative genomics of Chlamydomonas.</title>
        <authorList>
            <person name="Craig R.J."/>
            <person name="Hasan A.R."/>
            <person name="Ness R.W."/>
            <person name="Keightley P.D."/>
        </authorList>
    </citation>
    <scope>NUCLEOTIDE SEQUENCE</scope>
    <source>
        <strain evidence="7">CCAP 11/70</strain>
    </source>
</reference>
<protein>
    <recommendedName>
        <fullName evidence="6">MYND-type domain-containing protein</fullName>
    </recommendedName>
</protein>
<dbReference type="AlphaFoldDB" id="A0A836BXY5"/>
<dbReference type="PROSITE" id="PS01360">
    <property type="entry name" value="ZF_MYND_1"/>
    <property type="match status" value="1"/>
</dbReference>
<evidence type="ECO:0000313" key="7">
    <source>
        <dbReference type="EMBL" id="KAG2493030.1"/>
    </source>
</evidence>
<proteinExistence type="predicted"/>
<feature type="compositionally biased region" description="Low complexity" evidence="5">
    <location>
        <begin position="330"/>
        <end position="342"/>
    </location>
</feature>
<accession>A0A836BXY5</accession>
<dbReference type="Gene3D" id="6.10.140.2220">
    <property type="match status" value="1"/>
</dbReference>
<evidence type="ECO:0000256" key="5">
    <source>
        <dbReference type="SAM" id="MobiDB-lite"/>
    </source>
</evidence>
<name>A0A836BXY5_9CHLO</name>
<dbReference type="PROSITE" id="PS50865">
    <property type="entry name" value="ZF_MYND_2"/>
    <property type="match status" value="1"/>
</dbReference>
<feature type="region of interest" description="Disordered" evidence="5">
    <location>
        <begin position="319"/>
        <end position="376"/>
    </location>
</feature>
<keyword evidence="2 4" id="KW-0863">Zinc-finger</keyword>
<dbReference type="Proteomes" id="UP000612055">
    <property type="component" value="Unassembled WGS sequence"/>
</dbReference>
<evidence type="ECO:0000256" key="3">
    <source>
        <dbReference type="ARBA" id="ARBA00022833"/>
    </source>
</evidence>
<dbReference type="GO" id="GO:0008270">
    <property type="term" value="F:zinc ion binding"/>
    <property type="evidence" value="ECO:0007669"/>
    <property type="project" value="UniProtKB-KW"/>
</dbReference>
<dbReference type="OrthoDB" id="547758at2759"/>
<comment type="caution">
    <text evidence="7">The sequence shown here is derived from an EMBL/GenBank/DDBJ whole genome shotgun (WGS) entry which is preliminary data.</text>
</comment>
<keyword evidence="3" id="KW-0862">Zinc</keyword>
<gene>
    <name evidence="7" type="ORF">HYH03_008693</name>
</gene>
<evidence type="ECO:0000313" key="8">
    <source>
        <dbReference type="Proteomes" id="UP000612055"/>
    </source>
</evidence>
<sequence length="1142" mass="118045">MTPRPSRPSRRHPGTANSDQTPSLSAYAEALAAADERLGSEPRAADIAAACVLLQPFALAGYSLRRSDSRTCLELRLVPRSAQLMDRLLATQPPSSAVGDLAAALLAAASVVRHAADSSDGLAARAPGDGDALTLFEQLTAVDVFRALSGAARFVGDAVWPLAVELAAVEPAAAGPEPQVHLRSAAGFRDLGGHLLGTVANVLSYVLRQAEGAGGVRRVLPALQQSGLVQGLCGAVLGAPPEEQRGRATAALSPHQQPSAYAVAMAVCQLETVTNVLSSLRDDVVARGRAAAPALRLLTSPEALALRREVLRQVALSGEAAPDSACETQGPDAAAAVPGAVPLGSSASIPGPPADSGDGSGGCGGSGGGPGAAPVPGQGATFVLPLAEPRWPLLRPAVLHGHPAFAPHRGELARLLFMLLGSAIAPVYDAGNISAGASRKGADTAAASQAAEQLFPSRGEAAELAARVAGALRRHMGGQAELLEGLSTPLRDVLELRMRGCSTEEFHACLPALLELHAHCLALTAAAGESLERPCAVPAAAAALAARLQNYPAKPSRPPNLPTVGTADWRMADLPAPVLAACVKRVLHTDLLASLDRLVRRLAAEGGAEANAAAAIIVRAAVGGLLGPLLCARLLWWRGRVLERARADSRVQRGQAPAGPEGAAGAGGGSETGAEAEAEVALEPLEDEDEDLPSVQGELGLLVTLAKLMRAEEARRNAGQRPSGGPELTASEANWYALALTSCLITCMPAGALPEALPQLVLPPEREEGVTPEAWAAAEWRLDAGRLAVWEAMCMCGSQALQLTALQLEAAADHFRTLSGPARERMLTSERAIGGHTRLQLAGERAACISSCIAQTCATFLLPDALRAAAPQRTLVALGRVAFELVRHVDTSAASGGMGAGSIGEKMRASVQKMLLEMGSAIIALSANQRLQTACVPGWLWATASRRHLWAPAGGPKESDLHFELQALIAIQDPAAPAPPRPVLLMFDSGATGRAMDRAGWASHARHSGAVAAMALKWTDSGHAATLPSGWGPWHVLQESAAAVRSRREGDGQQLGGVQQAGGQKAAEGGRAAWAPWLLRVCGNPRCDVWGEGPEADLPLKRCGGCRTVRYCGRVCQQAHWRGGHKEECGVLAAAAARKAKE</sequence>
<keyword evidence="1" id="KW-0479">Metal-binding</keyword>
<evidence type="ECO:0000256" key="1">
    <source>
        <dbReference type="ARBA" id="ARBA00022723"/>
    </source>
</evidence>
<feature type="compositionally biased region" description="Gly residues" evidence="5">
    <location>
        <begin position="358"/>
        <end position="371"/>
    </location>
</feature>
<evidence type="ECO:0000256" key="4">
    <source>
        <dbReference type="PROSITE-ProRule" id="PRU00134"/>
    </source>
</evidence>
<dbReference type="SUPFAM" id="SSF144232">
    <property type="entry name" value="HIT/MYND zinc finger-like"/>
    <property type="match status" value="1"/>
</dbReference>
<feature type="region of interest" description="Disordered" evidence="5">
    <location>
        <begin position="1"/>
        <end position="23"/>
    </location>
</feature>
<feature type="compositionally biased region" description="Gly residues" evidence="5">
    <location>
        <begin position="662"/>
        <end position="671"/>
    </location>
</feature>
<evidence type="ECO:0000259" key="6">
    <source>
        <dbReference type="PROSITE" id="PS50865"/>
    </source>
</evidence>
<dbReference type="InterPro" id="IPR002893">
    <property type="entry name" value="Znf_MYND"/>
</dbReference>
<dbReference type="EMBL" id="JAEHOE010000040">
    <property type="protein sequence ID" value="KAG2493030.1"/>
    <property type="molecule type" value="Genomic_DNA"/>
</dbReference>
<evidence type="ECO:0000256" key="2">
    <source>
        <dbReference type="ARBA" id="ARBA00022771"/>
    </source>
</evidence>
<organism evidence="7 8">
    <name type="scientific">Edaphochlamys debaryana</name>
    <dbReference type="NCBI Taxonomy" id="47281"/>
    <lineage>
        <taxon>Eukaryota</taxon>
        <taxon>Viridiplantae</taxon>
        <taxon>Chlorophyta</taxon>
        <taxon>core chlorophytes</taxon>
        <taxon>Chlorophyceae</taxon>
        <taxon>CS clade</taxon>
        <taxon>Chlamydomonadales</taxon>
        <taxon>Chlamydomonadales incertae sedis</taxon>
        <taxon>Edaphochlamys</taxon>
    </lineage>
</organism>
<dbReference type="Pfam" id="PF01753">
    <property type="entry name" value="zf-MYND"/>
    <property type="match status" value="1"/>
</dbReference>